<dbReference type="InterPro" id="IPR001638">
    <property type="entry name" value="Solute-binding_3/MltF_N"/>
</dbReference>
<dbReference type="RefSeq" id="WP_188990667.1">
    <property type="nucleotide sequence ID" value="NZ_BMHP01000001.1"/>
</dbReference>
<dbReference type="FunFam" id="3.40.190.10:FF:000050">
    <property type="entry name" value="Sulfonate ABC transporter substrate-binding protein"/>
    <property type="match status" value="1"/>
</dbReference>
<dbReference type="PANTHER" id="PTHR30024:SF42">
    <property type="entry name" value="ALIPHATIC SULFONATES-BINDING PROTEIN-RELATED"/>
    <property type="match status" value="1"/>
</dbReference>
<dbReference type="GO" id="GO:0016020">
    <property type="term" value="C:membrane"/>
    <property type="evidence" value="ECO:0007669"/>
    <property type="project" value="InterPro"/>
</dbReference>
<dbReference type="SUPFAM" id="SSF53850">
    <property type="entry name" value="Periplasmic binding protein-like II"/>
    <property type="match status" value="1"/>
</dbReference>
<dbReference type="AlphaFoldDB" id="A0A916YRV0"/>
<sequence>MTKLTLPCTALILVFALLLSACGNNNNQTPNSPASVNASTSPVTATAELKPFTISIGNNGGSNQLKLAQSKGWFEEEFAKINGKVEFSDFQSGPQAIESLAAKRLDVTTLVDGGVITAISGKVDLKLTSYLSSGLKGINYVIVPKGSEVKELADLKGKRVGLPKGTTNHVFFVKALKKSGIQESEVNIVNLLIPEAQPAFETGQLDAWVTADPFAYQEVSKNGATIIASGESLNIPAPVFTAFRADFAKEHPEAVEAYLRVVKKAVDYEKANYEEALQTYAELKKQDAELIKVLADNYQAQNEPIPDQIVAEFQASADLLLELGFLKEKVEVSKLVDNTFIEKNN</sequence>
<dbReference type="Pfam" id="PF13379">
    <property type="entry name" value="NMT1_2"/>
    <property type="match status" value="1"/>
</dbReference>
<dbReference type="SMART" id="SM00062">
    <property type="entry name" value="PBPb"/>
    <property type="match status" value="1"/>
</dbReference>
<dbReference type="CDD" id="cd01008">
    <property type="entry name" value="PBP2_NrtA_SsuA_CpmA_like"/>
    <property type="match status" value="1"/>
</dbReference>
<dbReference type="NCBIfam" id="TIGR01728">
    <property type="entry name" value="SsuA_fam"/>
    <property type="match status" value="1"/>
</dbReference>
<evidence type="ECO:0000256" key="1">
    <source>
        <dbReference type="ARBA" id="ARBA00010742"/>
    </source>
</evidence>
<evidence type="ECO:0000256" key="5">
    <source>
        <dbReference type="ARBA" id="ARBA00070228"/>
    </source>
</evidence>
<keyword evidence="9" id="KW-1185">Reference proteome</keyword>
<protein>
    <recommendedName>
        <fullName evidence="5">Putative aliphatic sulfonates-binding protein</fullName>
    </recommendedName>
</protein>
<comment type="function">
    <text evidence="4">Part of a binding-protein-dependent transport system for aliphatic sulfonates. Putative binding protein.</text>
</comment>
<evidence type="ECO:0000256" key="3">
    <source>
        <dbReference type="ARBA" id="ARBA00022729"/>
    </source>
</evidence>
<reference evidence="8" key="1">
    <citation type="journal article" date="2014" name="Int. J. Syst. Evol. Microbiol.">
        <title>Complete genome sequence of Corynebacterium casei LMG S-19264T (=DSM 44701T), isolated from a smear-ripened cheese.</title>
        <authorList>
            <consortium name="US DOE Joint Genome Institute (JGI-PGF)"/>
            <person name="Walter F."/>
            <person name="Albersmeier A."/>
            <person name="Kalinowski J."/>
            <person name="Ruckert C."/>
        </authorList>
    </citation>
    <scope>NUCLEOTIDE SEQUENCE</scope>
    <source>
        <strain evidence="8">CGMCC 1.15178</strain>
    </source>
</reference>
<comment type="similarity">
    <text evidence="1">Belongs to the bacterial solute-binding protein SsuA/TauA family.</text>
</comment>
<gene>
    <name evidence="8" type="ORF">GCM10010911_15570</name>
</gene>
<proteinExistence type="inferred from homology"/>
<comment type="caution">
    <text evidence="8">The sequence shown here is derived from an EMBL/GenBank/DDBJ whole genome shotgun (WGS) entry which is preliminary data.</text>
</comment>
<dbReference type="GO" id="GO:0042597">
    <property type="term" value="C:periplasmic space"/>
    <property type="evidence" value="ECO:0007669"/>
    <property type="project" value="UniProtKB-SubCell"/>
</dbReference>
<feature type="domain" description="Solute-binding protein family 3/N-terminal" evidence="7">
    <location>
        <begin position="53"/>
        <end position="276"/>
    </location>
</feature>
<keyword evidence="2" id="KW-0813">Transport</keyword>
<reference evidence="8" key="2">
    <citation type="submission" date="2020-09" db="EMBL/GenBank/DDBJ databases">
        <authorList>
            <person name="Sun Q."/>
            <person name="Zhou Y."/>
        </authorList>
    </citation>
    <scope>NUCLEOTIDE SEQUENCE</scope>
    <source>
        <strain evidence="8">CGMCC 1.15178</strain>
    </source>
</reference>
<evidence type="ECO:0000313" key="8">
    <source>
        <dbReference type="EMBL" id="GGD58630.1"/>
    </source>
</evidence>
<dbReference type="Proteomes" id="UP000612456">
    <property type="component" value="Unassembled WGS sequence"/>
</dbReference>
<evidence type="ECO:0000256" key="6">
    <source>
        <dbReference type="SAM" id="SignalP"/>
    </source>
</evidence>
<organism evidence="8 9">
    <name type="scientific">Paenibacillus nasutitermitis</name>
    <dbReference type="NCBI Taxonomy" id="1652958"/>
    <lineage>
        <taxon>Bacteria</taxon>
        <taxon>Bacillati</taxon>
        <taxon>Bacillota</taxon>
        <taxon>Bacilli</taxon>
        <taxon>Bacillales</taxon>
        <taxon>Paenibacillaceae</taxon>
        <taxon>Paenibacillus</taxon>
    </lineage>
</organism>
<evidence type="ECO:0000313" key="9">
    <source>
        <dbReference type="Proteomes" id="UP000612456"/>
    </source>
</evidence>
<name>A0A916YRV0_9BACL</name>
<dbReference type="InterPro" id="IPR010067">
    <property type="entry name" value="ABC_SsuA_sub-bd"/>
</dbReference>
<dbReference type="GO" id="GO:0042626">
    <property type="term" value="F:ATPase-coupled transmembrane transporter activity"/>
    <property type="evidence" value="ECO:0007669"/>
    <property type="project" value="InterPro"/>
</dbReference>
<dbReference type="PANTHER" id="PTHR30024">
    <property type="entry name" value="ALIPHATIC SULFONATES-BINDING PROTEIN-RELATED"/>
    <property type="match status" value="1"/>
</dbReference>
<feature type="signal peptide" evidence="6">
    <location>
        <begin position="1"/>
        <end position="21"/>
    </location>
</feature>
<dbReference type="Gene3D" id="3.40.190.10">
    <property type="entry name" value="Periplasmic binding protein-like II"/>
    <property type="match status" value="2"/>
</dbReference>
<keyword evidence="3 6" id="KW-0732">Signal</keyword>
<evidence type="ECO:0000256" key="4">
    <source>
        <dbReference type="ARBA" id="ARBA00055538"/>
    </source>
</evidence>
<dbReference type="PROSITE" id="PS51257">
    <property type="entry name" value="PROKAR_LIPOPROTEIN"/>
    <property type="match status" value="1"/>
</dbReference>
<dbReference type="EMBL" id="BMHP01000001">
    <property type="protein sequence ID" value="GGD58630.1"/>
    <property type="molecule type" value="Genomic_DNA"/>
</dbReference>
<evidence type="ECO:0000256" key="2">
    <source>
        <dbReference type="ARBA" id="ARBA00022448"/>
    </source>
</evidence>
<feature type="chain" id="PRO_5039654092" description="Putative aliphatic sulfonates-binding protein" evidence="6">
    <location>
        <begin position="22"/>
        <end position="345"/>
    </location>
</feature>
<accession>A0A916YRV0</accession>
<evidence type="ECO:0000259" key="7">
    <source>
        <dbReference type="SMART" id="SM00062"/>
    </source>
</evidence>